<dbReference type="AlphaFoldDB" id="C0QL47"/>
<dbReference type="PROSITE" id="PS51257">
    <property type="entry name" value="PROKAR_LIPOPROTEIN"/>
    <property type="match status" value="1"/>
</dbReference>
<evidence type="ECO:0008006" key="3">
    <source>
        <dbReference type="Google" id="ProtNLM"/>
    </source>
</evidence>
<accession>C0QL47</accession>
<gene>
    <name evidence="1" type="ordered locus">HRM2_10210</name>
</gene>
<dbReference type="RefSeq" id="WP_015902922.1">
    <property type="nucleotide sequence ID" value="NC_012108.1"/>
</dbReference>
<dbReference type="STRING" id="177437.HRM2_10210"/>
<dbReference type="EMBL" id="CP001087">
    <property type="protein sequence ID" value="ACN14133.1"/>
    <property type="molecule type" value="Genomic_DNA"/>
</dbReference>
<reference evidence="1 2" key="1">
    <citation type="journal article" date="2009" name="Environ. Microbiol.">
        <title>Genome sequence of Desulfobacterium autotrophicum HRM2, a marine sulfate reducer oxidizing organic carbon completely to carbon dioxide.</title>
        <authorList>
            <person name="Strittmatter A.W."/>
            <person name="Liesegang H."/>
            <person name="Rabus R."/>
            <person name="Decker I."/>
            <person name="Amann J."/>
            <person name="Andres S."/>
            <person name="Henne A."/>
            <person name="Fricke W.F."/>
            <person name="Martinez-Arias R."/>
            <person name="Bartels D."/>
            <person name="Goesmann A."/>
            <person name="Krause L."/>
            <person name="Puehler A."/>
            <person name="Klenk H.P."/>
            <person name="Richter M."/>
            <person name="Schuler M."/>
            <person name="Gloeckner F.O."/>
            <person name="Meyerdierks A."/>
            <person name="Gottschalk G."/>
            <person name="Amann R."/>
        </authorList>
    </citation>
    <scope>NUCLEOTIDE SEQUENCE [LARGE SCALE GENOMIC DNA]</scope>
    <source>
        <strain evidence="2">ATCC 43914 / DSM 3382 / HRM2</strain>
    </source>
</reference>
<proteinExistence type="predicted"/>
<evidence type="ECO:0000313" key="2">
    <source>
        <dbReference type="Proteomes" id="UP000000442"/>
    </source>
</evidence>
<sequence length="241" mass="27545">MKHSKKYIPTMLIPLALFFCFLIFGCSDDGLVADSAVKTLPESFSFMEVGTNTIYSRKLQQRLGHLLGADATQGNNTIDLEINTETFLADYFPGFHTINEKLNTPPRERVEHKTIKLMYRYAKDKGLAFSYVEFLFSDYNLTPLLIRVHFEYDDLGIGETLKQKYGAPRGIDWDKSQPNATALYWERNGDLLVLSTIPDQLGRPTFQLNIYFADRLKNLIETESALKHKEEGKAPTVKTVF</sequence>
<dbReference type="HOGENOM" id="CLU_1150389_0_0_7"/>
<keyword evidence="2" id="KW-1185">Reference proteome</keyword>
<evidence type="ECO:0000313" key="1">
    <source>
        <dbReference type="EMBL" id="ACN14133.1"/>
    </source>
</evidence>
<name>C0QL47_DESAH</name>
<dbReference type="KEGG" id="dat:HRM2_10210"/>
<dbReference type="Proteomes" id="UP000000442">
    <property type="component" value="Chromosome"/>
</dbReference>
<organism evidence="1 2">
    <name type="scientific">Desulforapulum autotrophicum (strain ATCC 43914 / DSM 3382 / VKM B-1955 / HRM2)</name>
    <name type="common">Desulfobacterium autotrophicum</name>
    <dbReference type="NCBI Taxonomy" id="177437"/>
    <lineage>
        <taxon>Bacteria</taxon>
        <taxon>Pseudomonadati</taxon>
        <taxon>Thermodesulfobacteriota</taxon>
        <taxon>Desulfobacteria</taxon>
        <taxon>Desulfobacterales</taxon>
        <taxon>Desulfobacteraceae</taxon>
        <taxon>Desulforapulum</taxon>
    </lineage>
</organism>
<protein>
    <recommendedName>
        <fullName evidence="3">Lipoprotein</fullName>
    </recommendedName>
</protein>
<dbReference type="eggNOG" id="ENOG5033YV3">
    <property type="taxonomic scope" value="Bacteria"/>
</dbReference>
<dbReference type="OrthoDB" id="5417695at2"/>